<dbReference type="RefSeq" id="WP_061680971.1">
    <property type="nucleotide sequence ID" value="NZ_LRAD01000003.1"/>
</dbReference>
<keyword evidence="1" id="KW-1133">Transmembrane helix</keyword>
<reference evidence="2 3" key="1">
    <citation type="submission" date="2016-01" db="EMBL/GenBank/DDBJ databases">
        <title>Draft genome sequences of Microbacterium laevaniformans LCDC 91-0039 and the type strain of Microbacterium hominis LCDC 84-209.</title>
        <authorList>
            <person name="Bernier A.-M."/>
            <person name="Bernard K."/>
        </authorList>
    </citation>
    <scope>NUCLEOTIDE SEQUENCE [LARGE SCALE GENOMIC DNA]</scope>
    <source>
        <strain evidence="2 3">LCDC 91-0039</strain>
    </source>
</reference>
<keyword evidence="1" id="KW-0472">Membrane</keyword>
<evidence type="ECO:0000313" key="3">
    <source>
        <dbReference type="Proteomes" id="UP000075357"/>
    </source>
</evidence>
<dbReference type="STRING" id="36807.Mlaev_00038"/>
<keyword evidence="3" id="KW-1185">Reference proteome</keyword>
<comment type="caution">
    <text evidence="2">The sequence shown here is derived from an EMBL/GenBank/DDBJ whole genome shotgun (WGS) entry which is preliminary data.</text>
</comment>
<protein>
    <submittedName>
        <fullName evidence="2">Uncharacterized protein</fullName>
    </submittedName>
</protein>
<dbReference type="Proteomes" id="UP000075357">
    <property type="component" value="Unassembled WGS sequence"/>
</dbReference>
<feature type="transmembrane region" description="Helical" evidence="1">
    <location>
        <begin position="57"/>
        <end position="75"/>
    </location>
</feature>
<organism evidence="2 3">
    <name type="scientific">Microbacterium laevaniformans</name>
    <dbReference type="NCBI Taxonomy" id="36807"/>
    <lineage>
        <taxon>Bacteria</taxon>
        <taxon>Bacillati</taxon>
        <taxon>Actinomycetota</taxon>
        <taxon>Actinomycetes</taxon>
        <taxon>Micrococcales</taxon>
        <taxon>Microbacteriaceae</taxon>
        <taxon>Microbacterium</taxon>
    </lineage>
</organism>
<feature type="transmembrane region" description="Helical" evidence="1">
    <location>
        <begin position="82"/>
        <end position="105"/>
    </location>
</feature>
<dbReference type="PATRIC" id="fig|36807.3.peg.38"/>
<dbReference type="EMBL" id="LRAD01000003">
    <property type="protein sequence ID" value="KXZ61947.1"/>
    <property type="molecule type" value="Genomic_DNA"/>
</dbReference>
<name>A0A150HII6_9MICO</name>
<keyword evidence="1" id="KW-0812">Transmembrane</keyword>
<evidence type="ECO:0000256" key="1">
    <source>
        <dbReference type="SAM" id="Phobius"/>
    </source>
</evidence>
<feature type="transmembrane region" description="Helical" evidence="1">
    <location>
        <begin position="12"/>
        <end position="37"/>
    </location>
</feature>
<accession>A0A150HII6</accession>
<dbReference type="AlphaFoldDB" id="A0A150HII6"/>
<gene>
    <name evidence="2" type="ORF">Mlaev_00038</name>
</gene>
<evidence type="ECO:0000313" key="2">
    <source>
        <dbReference type="EMBL" id="KXZ61947.1"/>
    </source>
</evidence>
<sequence length="161" mass="16291">MTDPRGRGGAGGLTPPVATAFAVVGFFALLIGGFGMLSLVTGAEVLPVSGLGQLPGIVGGAFAVGAFVVSTWFGVRPQRTRYGSALIVTVATFLAYLCGVLIGGVLSGVDGVRIVAAVGGFATSWFAVVLAAAALVGGWGAIALVRTAAERPRWPWERDED</sequence>
<proteinExistence type="predicted"/>
<feature type="transmembrane region" description="Helical" evidence="1">
    <location>
        <begin position="125"/>
        <end position="145"/>
    </location>
</feature>